<sequence>MPRSMHTLRQLRRGAKFCLTELRVMLKSTIRPHPGGSVVAAAFAPFDWGGLGLSEASVSAKGTRGISAKSSLSDGIFGLADTRDRAPELEDGANSPSFATLESMMGRLSTRLPPAASDSVVFASETGRSRTSLGGGQAFGAAATGGVRLNGTAPEAVPTSLPVPPLPGTASQSERPQRTPAGVAMPFPVTPVGDDRRRTSAQASRYSIGSATPEQAHGSPWWQSDPAGMEGHSKDGFVRQDQKPDLASPVAAMEGSPTDGKATAALAAAAEVLAPLLAELRRDMRKDIQEAQCALMEQNFRLHSELRKDMDELRAEVQQLRGELRVL</sequence>
<reference evidence="3" key="1">
    <citation type="submission" date="2021-02" db="EMBL/GenBank/DDBJ databases">
        <authorList>
            <person name="Dougan E. K."/>
            <person name="Rhodes N."/>
            <person name="Thang M."/>
            <person name="Chan C."/>
        </authorList>
    </citation>
    <scope>NUCLEOTIDE SEQUENCE</scope>
</reference>
<evidence type="ECO:0000313" key="3">
    <source>
        <dbReference type="EMBL" id="CAE8635244.1"/>
    </source>
</evidence>
<comment type="caution">
    <text evidence="3">The sequence shown here is derived from an EMBL/GenBank/DDBJ whole genome shotgun (WGS) entry which is preliminary data.</text>
</comment>
<gene>
    <name evidence="3" type="ORF">PGLA1383_LOCUS50844</name>
</gene>
<proteinExistence type="predicted"/>
<keyword evidence="4" id="KW-1185">Reference proteome</keyword>
<evidence type="ECO:0000256" key="1">
    <source>
        <dbReference type="SAM" id="Coils"/>
    </source>
</evidence>
<protein>
    <submittedName>
        <fullName evidence="3">Uncharacterized protein</fullName>
    </submittedName>
</protein>
<evidence type="ECO:0000256" key="2">
    <source>
        <dbReference type="SAM" id="MobiDB-lite"/>
    </source>
</evidence>
<feature type="region of interest" description="Disordered" evidence="2">
    <location>
        <begin position="151"/>
        <end position="234"/>
    </location>
</feature>
<feature type="coiled-coil region" evidence="1">
    <location>
        <begin position="296"/>
        <end position="323"/>
    </location>
</feature>
<keyword evidence="1" id="KW-0175">Coiled coil</keyword>
<name>A0A813HCA6_POLGL</name>
<evidence type="ECO:0000313" key="4">
    <source>
        <dbReference type="Proteomes" id="UP000654075"/>
    </source>
</evidence>
<dbReference type="EMBL" id="CAJNNV010031264">
    <property type="protein sequence ID" value="CAE8635244.1"/>
    <property type="molecule type" value="Genomic_DNA"/>
</dbReference>
<feature type="compositionally biased region" description="Polar residues" evidence="2">
    <location>
        <begin position="200"/>
        <end position="213"/>
    </location>
</feature>
<dbReference type="AlphaFoldDB" id="A0A813HCA6"/>
<dbReference type="Proteomes" id="UP000654075">
    <property type="component" value="Unassembled WGS sequence"/>
</dbReference>
<organism evidence="3 4">
    <name type="scientific">Polarella glacialis</name>
    <name type="common">Dinoflagellate</name>
    <dbReference type="NCBI Taxonomy" id="89957"/>
    <lineage>
        <taxon>Eukaryota</taxon>
        <taxon>Sar</taxon>
        <taxon>Alveolata</taxon>
        <taxon>Dinophyceae</taxon>
        <taxon>Suessiales</taxon>
        <taxon>Suessiaceae</taxon>
        <taxon>Polarella</taxon>
    </lineage>
</organism>
<dbReference type="OrthoDB" id="10669688at2759"/>
<accession>A0A813HCA6</accession>